<accession>A0A024QAU6</accession>
<reference evidence="2 3" key="1">
    <citation type="submission" date="2014-03" db="EMBL/GenBank/DDBJ databases">
        <authorList>
            <person name="Urmite Genomes U."/>
        </authorList>
    </citation>
    <scope>NUCLEOTIDE SEQUENCE [LARGE SCALE GENOMIC DNA]</scope>
    <source>
        <strain evidence="2 3">Vm-5</strain>
    </source>
</reference>
<dbReference type="OrthoDB" id="2959394at2"/>
<name>A0A024QAU6_9BACI</name>
<protein>
    <submittedName>
        <fullName evidence="2">Uncharacterized protein</fullName>
    </submittedName>
</protein>
<dbReference type="EMBL" id="CCDP010000001">
    <property type="protein sequence ID" value="CDQ39658.1"/>
    <property type="molecule type" value="Genomic_DNA"/>
</dbReference>
<dbReference type="Proteomes" id="UP000028875">
    <property type="component" value="Unassembled WGS sequence"/>
</dbReference>
<comment type="caution">
    <text evidence="2">The sequence shown here is derived from an EMBL/GenBank/DDBJ whole genome shotgun (WGS) entry which is preliminary data.</text>
</comment>
<sequence>MKKWHVIITVIAALCVIAIIYIIRLNSIPAITYFPIDKNRSFSNAETTIQLFSEKGNDNYEINWRAGSRTENSVYLRQDVSLLYDNGRLRGALTKWVQDTDTIQLKEKLHHEDSSLFQSISFHHGEVHYPDSQIKSIHQLSSDYLYVIDSPTTSLESFKTPENNYEKEWKDLLERTTKQQLIYQWNKLFHHFQIDSNHYLTVPLTDLAKYQEEPLPSLTMEQTEKIMGQLWEGLYKNYIIPVVNTENEELNSYIPIVLFDKDQKHLLVLYELNGKKNKLIQNYSFTDQ</sequence>
<dbReference type="eggNOG" id="ENOG502Z898">
    <property type="taxonomic scope" value="Bacteria"/>
</dbReference>
<organism evidence="2 3">
    <name type="scientific">Virgibacillus massiliensis</name>
    <dbReference type="NCBI Taxonomy" id="1462526"/>
    <lineage>
        <taxon>Bacteria</taxon>
        <taxon>Bacillati</taxon>
        <taxon>Bacillota</taxon>
        <taxon>Bacilli</taxon>
        <taxon>Bacillales</taxon>
        <taxon>Bacillaceae</taxon>
        <taxon>Virgibacillus</taxon>
    </lineage>
</organism>
<dbReference type="AlphaFoldDB" id="A0A024QAU6"/>
<dbReference type="RefSeq" id="WP_038243755.1">
    <property type="nucleotide sequence ID" value="NZ_BNER01000002.1"/>
</dbReference>
<evidence type="ECO:0000256" key="1">
    <source>
        <dbReference type="SAM" id="Phobius"/>
    </source>
</evidence>
<dbReference type="STRING" id="1462526.BN990_01970"/>
<gene>
    <name evidence="2" type="ORF">BN990_01970</name>
</gene>
<evidence type="ECO:0000313" key="3">
    <source>
        <dbReference type="Proteomes" id="UP000028875"/>
    </source>
</evidence>
<keyword evidence="3" id="KW-1185">Reference proteome</keyword>
<feature type="transmembrane region" description="Helical" evidence="1">
    <location>
        <begin position="6"/>
        <end position="23"/>
    </location>
</feature>
<proteinExistence type="predicted"/>
<evidence type="ECO:0000313" key="2">
    <source>
        <dbReference type="EMBL" id="CDQ39658.1"/>
    </source>
</evidence>
<keyword evidence="1" id="KW-0812">Transmembrane</keyword>
<reference evidence="3" key="2">
    <citation type="submission" date="2014-05" db="EMBL/GenBank/DDBJ databases">
        <title>Draft genome sequence of Virgibacillus massiliensis Vm-5.</title>
        <authorList>
            <person name="Khelaifia S."/>
            <person name="Croce O."/>
            <person name="Lagier J.C."/>
            <person name="Raoult D."/>
        </authorList>
    </citation>
    <scope>NUCLEOTIDE SEQUENCE [LARGE SCALE GENOMIC DNA]</scope>
    <source>
        <strain evidence="3">Vm-5</strain>
    </source>
</reference>
<keyword evidence="1" id="KW-1133">Transmembrane helix</keyword>
<keyword evidence="1" id="KW-0472">Membrane</keyword>